<reference evidence="2" key="2">
    <citation type="submission" date="2013-03" db="EMBL/GenBank/DDBJ databases">
        <title>The Cellulophaga phages: a novel, diverse, and globally ubiquitous model system.</title>
        <authorList>
            <person name="Holmfeldt K."/>
            <person name="Solonenko N."/>
            <person name="Shah M."/>
            <person name="Corrier K."/>
            <person name="Riemann L."/>
            <person name="VerBerkmoes N.C."/>
            <person name="Sullivan M.B."/>
        </authorList>
    </citation>
    <scope>NUCLEOTIDE SEQUENCE [LARGE SCALE GENOMIC DNA]</scope>
</reference>
<organism evidence="1 2">
    <name type="scientific">Cellulophaga phage phi19:1</name>
    <dbReference type="NCBI Taxonomy" id="1327970"/>
    <lineage>
        <taxon>Viruses</taxon>
        <taxon>Duplodnaviria</taxon>
        <taxon>Heunggongvirae</taxon>
        <taxon>Uroviricota</taxon>
        <taxon>Caudoviricetes</taxon>
        <taxon>Assiduviridae</taxon>
        <taxon>Cellubavirus</taxon>
        <taxon>Cellubavirus phi19una</taxon>
    </lineage>
</organism>
<protein>
    <submittedName>
        <fullName evidence="1">Uncharacterized protein</fullName>
    </submittedName>
</protein>
<dbReference type="GeneID" id="16880889"/>
<name>R9ZYA5_9CAUD</name>
<evidence type="ECO:0000313" key="2">
    <source>
        <dbReference type="Proteomes" id="UP000014730"/>
    </source>
</evidence>
<evidence type="ECO:0000313" key="1">
    <source>
        <dbReference type="EMBL" id="AGO47327.1"/>
    </source>
</evidence>
<proteinExistence type="predicted"/>
<dbReference type="EMBL" id="KC821607">
    <property type="protein sequence ID" value="AGO47327.1"/>
    <property type="molecule type" value="Genomic_DNA"/>
</dbReference>
<sequence length="105" mass="11946">MDLFELNKEQQKAFNRLKRAYKDCEKLGVFFVNQYGCLNAYNSDLIESFGDDKLTPSGHNVKLTDAYSKFFGNFNVIETCAGMADDEDLHVLGLTDKGLEIYESE</sequence>
<reference evidence="1 2" key="1">
    <citation type="journal article" date="2013" name="Proc. Natl. Acad. Sci. U.S.A.">
        <title>Twelve previously unknown phage genera are ubiquitous in global oceans.</title>
        <authorList>
            <person name="Holmfeldt K."/>
            <person name="Solonenko N."/>
            <person name="Shah M."/>
            <person name="Corrier K."/>
            <person name="Riemann L."/>
            <person name="Verberkmoes N.C."/>
            <person name="Sullivan M.B."/>
        </authorList>
    </citation>
    <scope>NUCLEOTIDE SEQUENCE [LARGE SCALE GENOMIC DNA]</scope>
    <source>
        <strain evidence="1">Phi19:1</strain>
    </source>
</reference>
<dbReference type="RefSeq" id="YP_008241730.1">
    <property type="nucleotide sequence ID" value="NC_021799.1"/>
</dbReference>
<keyword evidence="2" id="KW-1185">Reference proteome</keyword>
<gene>
    <name evidence="1" type="ORF">Phi19:1_gp037</name>
</gene>
<dbReference type="KEGG" id="vg:16880889"/>
<accession>R9ZYA5</accession>
<dbReference type="Proteomes" id="UP000014730">
    <property type="component" value="Segment"/>
</dbReference>